<name>A0ABX7NIX3_9BACT</name>
<evidence type="ECO:0000259" key="5">
    <source>
        <dbReference type="Pfam" id="PF00501"/>
    </source>
</evidence>
<organism evidence="7 8">
    <name type="scientific">Myxococcus landrumensis</name>
    <dbReference type="NCBI Taxonomy" id="2813577"/>
    <lineage>
        <taxon>Bacteria</taxon>
        <taxon>Pseudomonadati</taxon>
        <taxon>Myxococcota</taxon>
        <taxon>Myxococcia</taxon>
        <taxon>Myxococcales</taxon>
        <taxon>Cystobacterineae</taxon>
        <taxon>Myxococcaceae</taxon>
        <taxon>Myxococcus</taxon>
    </lineage>
</organism>
<dbReference type="InterPro" id="IPR045851">
    <property type="entry name" value="AMP-bd_C_sf"/>
</dbReference>
<evidence type="ECO:0000259" key="6">
    <source>
        <dbReference type="Pfam" id="PF23024"/>
    </source>
</evidence>
<sequence>MTAAIPPSITTLSSLLRWRAETHPEAPAYTFLVNGEDQERRWNYAELDRNTRAIAAALQEQGAAEDRALLLFAPGLDYIGAFYGCLTAGVAAVPVYPPQNEQTLARLLSIIADARPRFALTTSDILESVKAFSETTPVLKELHWIAVDALPAGLESRWKEPRLTGDSMAFLQYTSGSTSTPKGVMVSHRNLLANQEMIRQGFGSDQASTTVGWLPLYHDMGLIGTVMHPLYLGGHGVLMSPWAFLQRPVRWLRAVSKYRGVVSGGPNFGYALCVRKVKPEQREGLDLSSWKIAFNGAEPVRADTLERFAETFAPQGFQKAALYPCYGLAEATLYASGGMRMASHRTLTVEAGALERNRVVVASQGTENTRVLVSCGRAWAGGQVRIVNPETSQACADGEVGEIWVSGPHVTQGYWGRGEHNAETFQARIQGLEAEGGYLRTGDLGFQRDGELYVTGRLKDLIIVDGRNHYPQDIEQTVEVQHEGFRLGCCVAFSVEQANEEKLVVLIEVDRQYTPPGDSAGAQVLDAREVTRKVRQALAAAHSLDVHELVLLQHGEVLKTSSGKVQRRACRAKYLENSLQRWPG</sequence>
<dbReference type="PROSITE" id="PS00455">
    <property type="entry name" value="AMP_BINDING"/>
    <property type="match status" value="1"/>
</dbReference>
<gene>
    <name evidence="7" type="ORF">JY572_16455</name>
</gene>
<dbReference type="Pfam" id="PF23024">
    <property type="entry name" value="AMP-dom_DIP2-like"/>
    <property type="match status" value="1"/>
</dbReference>
<comment type="similarity">
    <text evidence="1">Belongs to the ATP-dependent AMP-binding enzyme family.</text>
</comment>
<dbReference type="InterPro" id="IPR000873">
    <property type="entry name" value="AMP-dep_synth/lig_dom"/>
</dbReference>
<proteinExistence type="inferred from homology"/>
<dbReference type="Gene3D" id="3.30.300.30">
    <property type="match status" value="1"/>
</dbReference>
<evidence type="ECO:0000256" key="3">
    <source>
        <dbReference type="ARBA" id="ARBA00022832"/>
    </source>
</evidence>
<evidence type="ECO:0000313" key="7">
    <source>
        <dbReference type="EMBL" id="QSQ17530.1"/>
    </source>
</evidence>
<feature type="domain" description="AMP-dependent synthetase/ligase" evidence="5">
    <location>
        <begin position="17"/>
        <end position="415"/>
    </location>
</feature>
<dbReference type="InterPro" id="IPR040097">
    <property type="entry name" value="FAAL/FAAC"/>
</dbReference>
<dbReference type="InterPro" id="IPR020845">
    <property type="entry name" value="AMP-binding_CS"/>
</dbReference>
<dbReference type="GO" id="GO:0016874">
    <property type="term" value="F:ligase activity"/>
    <property type="evidence" value="ECO:0007669"/>
    <property type="project" value="UniProtKB-KW"/>
</dbReference>
<dbReference type="EMBL" id="CP071091">
    <property type="protein sequence ID" value="QSQ17530.1"/>
    <property type="molecule type" value="Genomic_DNA"/>
</dbReference>
<reference evidence="7 8" key="1">
    <citation type="submission" date="2021-02" db="EMBL/GenBank/DDBJ databases">
        <title>De Novo genome assembly of isolated myxobacteria.</title>
        <authorList>
            <person name="Stevens D.C."/>
        </authorList>
    </citation>
    <scope>NUCLEOTIDE SEQUENCE [LARGE SCALE GENOMIC DNA]</scope>
    <source>
        <strain evidence="7 8">SCHIC003</strain>
    </source>
</reference>
<protein>
    <submittedName>
        <fullName evidence="7">Fatty acyl-AMP ligase</fullName>
    </submittedName>
</protein>
<keyword evidence="3" id="KW-0276">Fatty acid metabolism</keyword>
<keyword evidence="4" id="KW-0443">Lipid metabolism</keyword>
<evidence type="ECO:0000256" key="4">
    <source>
        <dbReference type="ARBA" id="ARBA00023098"/>
    </source>
</evidence>
<dbReference type="PANTHER" id="PTHR22754">
    <property type="entry name" value="DISCO-INTERACTING PROTEIN 2 DIP2 -RELATED"/>
    <property type="match status" value="1"/>
</dbReference>
<dbReference type="Gene3D" id="3.40.50.12780">
    <property type="entry name" value="N-terminal domain of ligase-like"/>
    <property type="match status" value="1"/>
</dbReference>
<keyword evidence="8" id="KW-1185">Reference proteome</keyword>
<evidence type="ECO:0000313" key="8">
    <source>
        <dbReference type="Proteomes" id="UP000663090"/>
    </source>
</evidence>
<dbReference type="Proteomes" id="UP000663090">
    <property type="component" value="Chromosome"/>
</dbReference>
<dbReference type="CDD" id="cd05931">
    <property type="entry name" value="FAAL"/>
    <property type="match status" value="1"/>
</dbReference>
<dbReference type="InterPro" id="IPR042099">
    <property type="entry name" value="ANL_N_sf"/>
</dbReference>
<keyword evidence="2 7" id="KW-0436">Ligase</keyword>
<dbReference type="RefSeq" id="WP_206719149.1">
    <property type="nucleotide sequence ID" value="NZ_CP071091.1"/>
</dbReference>
<feature type="domain" description="AMP-binding enzyme C-terminal" evidence="6">
    <location>
        <begin position="460"/>
        <end position="580"/>
    </location>
</feature>
<dbReference type="SUPFAM" id="SSF56801">
    <property type="entry name" value="Acetyl-CoA synthetase-like"/>
    <property type="match status" value="1"/>
</dbReference>
<dbReference type="PANTHER" id="PTHR22754:SF32">
    <property type="entry name" value="DISCO-INTERACTING PROTEIN 2"/>
    <property type="match status" value="1"/>
</dbReference>
<evidence type="ECO:0000256" key="1">
    <source>
        <dbReference type="ARBA" id="ARBA00006432"/>
    </source>
</evidence>
<dbReference type="Pfam" id="PF00501">
    <property type="entry name" value="AMP-binding"/>
    <property type="match status" value="1"/>
</dbReference>
<dbReference type="InterPro" id="IPR025110">
    <property type="entry name" value="AMP-bd_C"/>
</dbReference>
<evidence type="ECO:0000256" key="2">
    <source>
        <dbReference type="ARBA" id="ARBA00022598"/>
    </source>
</evidence>
<accession>A0ABX7NIX3</accession>